<gene>
    <name evidence="1" type="ORF">ECTP5_00823</name>
</gene>
<proteinExistence type="predicted"/>
<name>A0A0F6THZ5_9CAUD</name>
<evidence type="ECO:0000313" key="2">
    <source>
        <dbReference type="Proteomes" id="UP000033802"/>
    </source>
</evidence>
<organism evidence="1 2">
    <name type="scientific">Escherichia coli O157 typing phage 5</name>
    <dbReference type="NCBI Taxonomy" id="1508680"/>
    <lineage>
        <taxon>Viruses</taxon>
        <taxon>Duplodnaviria</taxon>
        <taxon>Heunggongvirae</taxon>
        <taxon>Uroviricota</taxon>
        <taxon>Caudoviricetes</taxon>
        <taxon>Vequintavirinae</taxon>
        <taxon>Vequintavirus</taxon>
        <taxon>Vequintavirus V5</taxon>
    </lineage>
</organism>
<protein>
    <submittedName>
        <fullName evidence="1">Uncharacterized protein</fullName>
    </submittedName>
</protein>
<dbReference type="Proteomes" id="UP000033802">
    <property type="component" value="Segment"/>
</dbReference>
<reference evidence="1 2" key="1">
    <citation type="journal article" date="2015" name="BMC Genomics">
        <title>Analysis of whole genome sequencing for the Escherichia coli O157:H7 typing phages.</title>
        <authorList>
            <person name="Cowley L.A."/>
            <person name="Beckett S.J."/>
            <person name="Chase-Topping M."/>
            <person name="Perry N."/>
            <person name="Dallman T.J."/>
            <person name="Gally D.L."/>
            <person name="Jenkins C."/>
        </authorList>
    </citation>
    <scope>NUCLEOTIDE SEQUENCE [LARGE SCALE GENOMIC DNA]</scope>
</reference>
<sequence>METAPKTVYTVLKEIAFYADLSQAPLWEKSMYLKWCVNLGRPSSVSSHVY</sequence>
<dbReference type="EMBL" id="KP869103">
    <property type="protein sequence ID" value="AKE45690.1"/>
    <property type="molecule type" value="Genomic_DNA"/>
</dbReference>
<evidence type="ECO:0000313" key="1">
    <source>
        <dbReference type="EMBL" id="AKE45690.1"/>
    </source>
</evidence>
<accession>A0A0F6THZ5</accession>